<keyword evidence="2" id="KW-1133">Transmembrane helix</keyword>
<evidence type="ECO:0000313" key="3">
    <source>
        <dbReference type="EMBL" id="POW23107.1"/>
    </source>
</evidence>
<comment type="caution">
    <text evidence="3">The sequence shown here is derived from an EMBL/GenBank/DDBJ whole genome shotgun (WGS) entry which is preliminary data.</text>
</comment>
<evidence type="ECO:0000313" key="4">
    <source>
        <dbReference type="Proteomes" id="UP000238274"/>
    </source>
</evidence>
<reference evidence="4" key="3">
    <citation type="journal article" date="2018" name="Mol. Plant Microbe Interact.">
        <title>Genome sequence resources for the wheat stripe rust pathogen (Puccinia striiformis f. sp. tritici) and the barley stripe rust pathogen (Puccinia striiformis f. sp. hordei).</title>
        <authorList>
            <person name="Xia C."/>
            <person name="Wang M."/>
            <person name="Yin C."/>
            <person name="Cornejo O.E."/>
            <person name="Hulbert S.H."/>
            <person name="Chen X."/>
        </authorList>
    </citation>
    <scope>NUCLEOTIDE SEQUENCE [LARGE SCALE GENOMIC DNA]</scope>
    <source>
        <strain evidence="4">93TX-2</strain>
    </source>
</reference>
<feature type="transmembrane region" description="Helical" evidence="2">
    <location>
        <begin position="213"/>
        <end position="231"/>
    </location>
</feature>
<feature type="region of interest" description="Disordered" evidence="1">
    <location>
        <begin position="89"/>
        <end position="114"/>
    </location>
</feature>
<keyword evidence="2" id="KW-0472">Membrane</keyword>
<reference evidence="3 4" key="1">
    <citation type="submission" date="2017-12" db="EMBL/GenBank/DDBJ databases">
        <title>Gene loss provides genomic basis for host adaptation in cereal stripe rust fungi.</title>
        <authorList>
            <person name="Xia C."/>
        </authorList>
    </citation>
    <scope>NUCLEOTIDE SEQUENCE [LARGE SCALE GENOMIC DNA]</scope>
    <source>
        <strain evidence="3 4">93TX-2</strain>
    </source>
</reference>
<dbReference type="VEuPathDB" id="FungiDB:PSHT_00519"/>
<evidence type="ECO:0000256" key="2">
    <source>
        <dbReference type="SAM" id="Phobius"/>
    </source>
</evidence>
<feature type="compositionally biased region" description="Basic and acidic residues" evidence="1">
    <location>
        <begin position="89"/>
        <end position="105"/>
    </location>
</feature>
<sequence>MIRLLVNSRQHPQRVNRLLRRIPDTIPAPVCVLDRSTRIPNVSCWYSSSSSKQENGREERVVFEEPIGLLEALRARYVSPVKTIYERLRPKEEADTSAEDGRPADRGSSQINKEPVPLTISEAWKIGLQGTHPSRVSRLRARAATPIITPSLQAKSDPAENALTKDDLPLAVELQRTHEQVEDNGKDPGAAESTKKKSLLESYLALDKRSQKIISISVFVWSLSGVIYFTWFSPTLVTSPTHSSTGISTSNLLTSSSSIRK</sequence>
<gene>
    <name evidence="3" type="ORF">PSHT_00519</name>
</gene>
<protein>
    <submittedName>
        <fullName evidence="3">Uncharacterized protein</fullName>
    </submittedName>
</protein>
<organism evidence="3 4">
    <name type="scientific">Puccinia striiformis</name>
    <dbReference type="NCBI Taxonomy" id="27350"/>
    <lineage>
        <taxon>Eukaryota</taxon>
        <taxon>Fungi</taxon>
        <taxon>Dikarya</taxon>
        <taxon>Basidiomycota</taxon>
        <taxon>Pucciniomycotina</taxon>
        <taxon>Pucciniomycetes</taxon>
        <taxon>Pucciniales</taxon>
        <taxon>Pucciniaceae</taxon>
        <taxon>Puccinia</taxon>
    </lineage>
</organism>
<dbReference type="VEuPathDB" id="FungiDB:PSTT_09034"/>
<name>A0A2S4WN39_9BASI</name>
<dbReference type="EMBL" id="PKSM01000004">
    <property type="protein sequence ID" value="POW23107.1"/>
    <property type="molecule type" value="Genomic_DNA"/>
</dbReference>
<accession>A0A2S4WN39</accession>
<keyword evidence="2" id="KW-0812">Transmembrane</keyword>
<feature type="compositionally biased region" description="Low complexity" evidence="1">
    <location>
        <begin position="243"/>
        <end position="261"/>
    </location>
</feature>
<evidence type="ECO:0000256" key="1">
    <source>
        <dbReference type="SAM" id="MobiDB-lite"/>
    </source>
</evidence>
<keyword evidence="4" id="KW-1185">Reference proteome</keyword>
<feature type="region of interest" description="Disordered" evidence="1">
    <location>
        <begin position="239"/>
        <end position="261"/>
    </location>
</feature>
<proteinExistence type="predicted"/>
<reference evidence="4" key="2">
    <citation type="journal article" date="2018" name="BMC Genomics">
        <title>Genomic insights into host adaptation between the wheat stripe rust pathogen (Puccinia striiformis f. sp. tritici) and the barley stripe rust pathogen (Puccinia striiformis f. sp. hordei).</title>
        <authorList>
            <person name="Xia C."/>
            <person name="Wang M."/>
            <person name="Yin C."/>
            <person name="Cornejo O.E."/>
            <person name="Hulbert S.H."/>
            <person name="Chen X."/>
        </authorList>
    </citation>
    <scope>NUCLEOTIDE SEQUENCE [LARGE SCALE GENOMIC DNA]</scope>
    <source>
        <strain evidence="4">93TX-2</strain>
    </source>
</reference>
<dbReference type="AlphaFoldDB" id="A0A2S4WN39"/>
<dbReference type="OrthoDB" id="2506952at2759"/>
<dbReference type="Proteomes" id="UP000238274">
    <property type="component" value="Unassembled WGS sequence"/>
</dbReference>